<gene>
    <name evidence="2" type="ORF">ACOC_LOCUS10989</name>
</gene>
<proteinExistence type="predicted"/>
<feature type="signal peptide" evidence="1">
    <location>
        <begin position="1"/>
        <end position="17"/>
    </location>
</feature>
<sequence length="212" mass="25021">MMTILVLAVLIADRTLCLTREQLLQHLKEKQDTRNTFDSRVPRFIQPIGYVDGEPIWPRVLDTVKSEAELFFDDDNFAYRSQRYKKRIEKNAVPKKPWLTFFKWPNTSPIQNSGADEVSIPISFRENMVDLRMSRAVRGFPCPSAIFYLLETNELFMLLCLNHQQFWVISLTEFWLKEMLVLTMWTMLLEKCILSSFMRHEAVDGQLDLLIH</sequence>
<evidence type="ECO:0000256" key="1">
    <source>
        <dbReference type="SAM" id="SignalP"/>
    </source>
</evidence>
<dbReference type="PANTHER" id="PTHR39352">
    <property type="entry name" value="PROTEIN CBG14251"/>
    <property type="match status" value="1"/>
</dbReference>
<dbReference type="OrthoDB" id="5838019at2759"/>
<name>A0A158PL69_ANGCS</name>
<evidence type="ECO:0000313" key="4">
    <source>
        <dbReference type="WBParaSite" id="ACOC_0001098801-mRNA-1"/>
    </source>
</evidence>
<keyword evidence="1" id="KW-0732">Signal</keyword>
<dbReference type="Proteomes" id="UP000267027">
    <property type="component" value="Unassembled WGS sequence"/>
</dbReference>
<dbReference type="PANTHER" id="PTHR39352:SF1">
    <property type="entry name" value="NEUROPEPTIDE-LIKE PROTEIN"/>
    <property type="match status" value="1"/>
</dbReference>
<keyword evidence="3" id="KW-1185">Reference proteome</keyword>
<feature type="chain" id="PRO_5043135108" evidence="1">
    <location>
        <begin position="18"/>
        <end position="212"/>
    </location>
</feature>
<organism evidence="4">
    <name type="scientific">Angiostrongylus costaricensis</name>
    <name type="common">Nematode worm</name>
    <dbReference type="NCBI Taxonomy" id="334426"/>
    <lineage>
        <taxon>Eukaryota</taxon>
        <taxon>Metazoa</taxon>
        <taxon>Ecdysozoa</taxon>
        <taxon>Nematoda</taxon>
        <taxon>Chromadorea</taxon>
        <taxon>Rhabditida</taxon>
        <taxon>Rhabditina</taxon>
        <taxon>Rhabditomorpha</taxon>
        <taxon>Strongyloidea</taxon>
        <taxon>Metastrongylidae</taxon>
        <taxon>Angiostrongylus</taxon>
    </lineage>
</organism>
<dbReference type="AlphaFoldDB" id="A0A158PL69"/>
<dbReference type="EMBL" id="UYYA01004590">
    <property type="protein sequence ID" value="VDM62574.1"/>
    <property type="molecule type" value="Genomic_DNA"/>
</dbReference>
<reference evidence="4" key="1">
    <citation type="submission" date="2016-04" db="UniProtKB">
        <authorList>
            <consortium name="WormBaseParasite"/>
        </authorList>
    </citation>
    <scope>IDENTIFICATION</scope>
</reference>
<dbReference type="WBParaSite" id="ACOC_0001098801-mRNA-1">
    <property type="protein sequence ID" value="ACOC_0001098801-mRNA-1"/>
    <property type="gene ID" value="ACOC_0001098801"/>
</dbReference>
<accession>A0A158PL69</accession>
<evidence type="ECO:0000313" key="2">
    <source>
        <dbReference type="EMBL" id="VDM62574.1"/>
    </source>
</evidence>
<protein>
    <submittedName>
        <fullName evidence="2 4">Uncharacterized protein</fullName>
    </submittedName>
</protein>
<reference evidence="2 3" key="2">
    <citation type="submission" date="2018-11" db="EMBL/GenBank/DDBJ databases">
        <authorList>
            <consortium name="Pathogen Informatics"/>
        </authorList>
    </citation>
    <scope>NUCLEOTIDE SEQUENCE [LARGE SCALE GENOMIC DNA]</scope>
    <source>
        <strain evidence="2 3">Costa Rica</strain>
    </source>
</reference>
<evidence type="ECO:0000313" key="3">
    <source>
        <dbReference type="Proteomes" id="UP000267027"/>
    </source>
</evidence>